<reference evidence="1 2" key="1">
    <citation type="submission" date="2019-02" db="EMBL/GenBank/DDBJ databases">
        <authorList>
            <person name="Khodamoradi S."/>
            <person name="Hahnke R.L."/>
            <person name="Kaempfer P."/>
            <person name="Schumann P."/>
            <person name="Rohde M."/>
            <person name="Steinert M."/>
            <person name="Luzhetskyy A."/>
            <person name="Wink J."/>
            <person name="Ruckert C."/>
        </authorList>
    </citation>
    <scope>NUCLEOTIDE SEQUENCE [LARGE SCALE GENOMIC DNA]</scope>
    <source>
        <strain evidence="1 2">M2</strain>
    </source>
</reference>
<dbReference type="RefSeq" id="WP_207391463.1">
    <property type="nucleotide sequence ID" value="NZ_CP036455.1"/>
</dbReference>
<evidence type="ECO:0000313" key="2">
    <source>
        <dbReference type="Proteomes" id="UP000292235"/>
    </source>
</evidence>
<gene>
    <name evidence="1" type="ORF">EKD16_08340</name>
</gene>
<sequence>MTPLPRRFALQRDHDVTGVSGTGIVADGICWPDGTAAVRWRGDRPSTVHWDHGMDSVETIHGHGGHTRIRWLDSDPGTDEIAVVPLPAEDPAWSGLYGVHPDGGAYAWHDKAGVHSGRELNAGTADQAQDYAAALLAASLAYLIDHPRTEGPTHA</sequence>
<evidence type="ECO:0000313" key="1">
    <source>
        <dbReference type="EMBL" id="QBI53462.1"/>
    </source>
</evidence>
<dbReference type="KEGG" id="strr:EKD16_08340"/>
<accession>A0A4V0ZJH1</accession>
<proteinExistence type="predicted"/>
<organism evidence="1 2">
    <name type="scientific">Streptomonospora litoralis</name>
    <dbReference type="NCBI Taxonomy" id="2498135"/>
    <lineage>
        <taxon>Bacteria</taxon>
        <taxon>Bacillati</taxon>
        <taxon>Actinomycetota</taxon>
        <taxon>Actinomycetes</taxon>
        <taxon>Streptosporangiales</taxon>
        <taxon>Nocardiopsidaceae</taxon>
        <taxon>Streptomonospora</taxon>
    </lineage>
</organism>
<name>A0A4V0ZJH1_9ACTN</name>
<keyword evidence="2" id="KW-1185">Reference proteome</keyword>
<dbReference type="AlphaFoldDB" id="A0A4V0ZJH1"/>
<dbReference type="Proteomes" id="UP000292235">
    <property type="component" value="Chromosome"/>
</dbReference>
<dbReference type="EMBL" id="CP036455">
    <property type="protein sequence ID" value="QBI53462.1"/>
    <property type="molecule type" value="Genomic_DNA"/>
</dbReference>
<protein>
    <submittedName>
        <fullName evidence="1">Uncharacterized protein</fullName>
    </submittedName>
</protein>